<feature type="non-terminal residue" evidence="1">
    <location>
        <position position="33"/>
    </location>
</feature>
<proteinExistence type="predicted"/>
<reference evidence="1" key="1">
    <citation type="submission" date="2021-02" db="EMBL/GenBank/DDBJ databases">
        <authorList>
            <person name="Nowell W R."/>
        </authorList>
    </citation>
    <scope>NUCLEOTIDE SEQUENCE</scope>
</reference>
<protein>
    <submittedName>
        <fullName evidence="1">Uncharacterized protein</fullName>
    </submittedName>
</protein>
<name>A0A815QTA6_9BILA</name>
<gene>
    <name evidence="1" type="ORF">IZO911_LOCUS43295</name>
</gene>
<evidence type="ECO:0000313" key="2">
    <source>
        <dbReference type="Proteomes" id="UP000663860"/>
    </source>
</evidence>
<sequence>MKPQESINNYNQELRDMQSELETLTLQDVHAGG</sequence>
<comment type="caution">
    <text evidence="1">The sequence shown here is derived from an EMBL/GenBank/DDBJ whole genome shotgun (WGS) entry which is preliminary data.</text>
</comment>
<organism evidence="1 2">
    <name type="scientific">Adineta steineri</name>
    <dbReference type="NCBI Taxonomy" id="433720"/>
    <lineage>
        <taxon>Eukaryota</taxon>
        <taxon>Metazoa</taxon>
        <taxon>Spiralia</taxon>
        <taxon>Gnathifera</taxon>
        <taxon>Rotifera</taxon>
        <taxon>Eurotatoria</taxon>
        <taxon>Bdelloidea</taxon>
        <taxon>Adinetida</taxon>
        <taxon>Adinetidae</taxon>
        <taxon>Adineta</taxon>
    </lineage>
</organism>
<accession>A0A815QTA6</accession>
<dbReference type="EMBL" id="CAJNOE010002104">
    <property type="protein sequence ID" value="CAF1467879.1"/>
    <property type="molecule type" value="Genomic_DNA"/>
</dbReference>
<dbReference type="Proteomes" id="UP000663860">
    <property type="component" value="Unassembled WGS sequence"/>
</dbReference>
<dbReference type="AlphaFoldDB" id="A0A815QTA6"/>
<evidence type="ECO:0000313" key="1">
    <source>
        <dbReference type="EMBL" id="CAF1467879.1"/>
    </source>
</evidence>